<keyword evidence="2" id="KW-1185">Reference proteome</keyword>
<dbReference type="Proteomes" id="UP001378546">
    <property type="component" value="Chromosome"/>
</dbReference>
<evidence type="ECO:0000313" key="1">
    <source>
        <dbReference type="EMBL" id="BDT65075.1"/>
    </source>
</evidence>
<accession>A0ABN6TLF6</accession>
<evidence type="ECO:0000313" key="2">
    <source>
        <dbReference type="Proteomes" id="UP001378546"/>
    </source>
</evidence>
<organism evidence="1 2">
    <name type="scientific">Streptococcus parapneumoniae</name>
    <dbReference type="NCBI Taxonomy" id="2993430"/>
    <lineage>
        <taxon>Bacteria</taxon>
        <taxon>Bacillati</taxon>
        <taxon>Bacillota</taxon>
        <taxon>Bacilli</taxon>
        <taxon>Lactobacillales</taxon>
        <taxon>Streptococcaceae</taxon>
        <taxon>Streptococcus</taxon>
        <taxon>Streptococcus thalassemiae group</taxon>
    </lineage>
</organism>
<dbReference type="RefSeq" id="WP_338618648.1">
    <property type="nucleotide sequence ID" value="NZ_AP026968.1"/>
</dbReference>
<reference evidence="1 2" key="1">
    <citation type="submission" date="2022-11" db="EMBL/GenBank/DDBJ databases">
        <title>Complete genome sequence of alpha-hemolytic streptococci isolated from Japan.</title>
        <authorList>
            <person name="Morita M."/>
            <person name="Chang B."/>
            <person name="Akeda Y."/>
        </authorList>
    </citation>
    <scope>NUCLEOTIDE SEQUENCE [LARGE SCALE GENOMIC DNA]</scope>
    <source>
        <strain evidence="1 2">SP4011</strain>
    </source>
</reference>
<gene>
    <name evidence="1" type="ORF">SP4011_14920</name>
</gene>
<protein>
    <recommendedName>
        <fullName evidence="3">DUF2004 domain-containing protein</fullName>
    </recommendedName>
</protein>
<dbReference type="EMBL" id="AP026968">
    <property type="protein sequence ID" value="BDT65075.1"/>
    <property type="molecule type" value="Genomic_DNA"/>
</dbReference>
<evidence type="ECO:0008006" key="3">
    <source>
        <dbReference type="Google" id="ProtNLM"/>
    </source>
</evidence>
<name>A0ABN6TLF6_9STRE</name>
<proteinExistence type="predicted"/>
<sequence length="156" mass="18144">MKELQSELFSNLTIPEDEDFGLYETVPKGFDNEVSLFISKDTITNDTALKKAGEFFDKAVYWNTYCRKLFIENSADSDVEEYFAFFEEEVPEVFEAYKTKTLILADKVNLLQFEGMASHGFEDEQTFVVDFTLGYDQILCVEFHSDFEYSNIAWES</sequence>